<dbReference type="OrthoDB" id="8659436at2"/>
<reference evidence="8 10" key="1">
    <citation type="submission" date="2015-09" db="EMBL/GenBank/DDBJ databases">
        <title>Genome sequence of Acetobacterium wieringae DSM 1911.</title>
        <authorList>
            <person name="Poehlein A."/>
            <person name="Bengelsdorf F.R."/>
            <person name="Schiel-Bengelsdorf B."/>
            <person name="Duerre P."/>
            <person name="Daniel R."/>
        </authorList>
    </citation>
    <scope>NUCLEOTIDE SEQUENCE [LARGE SCALE GENOMIC DNA]</scope>
    <source>
        <strain evidence="8 10">DSM 1911</strain>
    </source>
</reference>
<keyword evidence="4" id="KW-0805">Transcription regulation</keyword>
<dbReference type="AlphaFoldDB" id="A0A1F2PI55"/>
<evidence type="ECO:0000256" key="6">
    <source>
        <dbReference type="ARBA" id="ARBA00023163"/>
    </source>
</evidence>
<organism evidence="8 10">
    <name type="scientific">Acetobacterium wieringae</name>
    <dbReference type="NCBI Taxonomy" id="52694"/>
    <lineage>
        <taxon>Bacteria</taxon>
        <taxon>Bacillati</taxon>
        <taxon>Bacillota</taxon>
        <taxon>Clostridia</taxon>
        <taxon>Eubacteriales</taxon>
        <taxon>Eubacteriaceae</taxon>
        <taxon>Acetobacterium</taxon>
    </lineage>
</organism>
<feature type="binding site" evidence="7">
    <location>
        <position position="131"/>
    </location>
    <ligand>
        <name>Zn(2+)</name>
        <dbReference type="ChEBI" id="CHEBI:29105"/>
    </ligand>
</feature>
<dbReference type="PANTHER" id="PTHR33202">
    <property type="entry name" value="ZINC UPTAKE REGULATION PROTEIN"/>
    <property type="match status" value="1"/>
</dbReference>
<proteinExistence type="inferred from homology"/>
<dbReference type="GO" id="GO:0000976">
    <property type="term" value="F:transcription cis-regulatory region binding"/>
    <property type="evidence" value="ECO:0007669"/>
    <property type="project" value="TreeGrafter"/>
</dbReference>
<dbReference type="InterPro" id="IPR036390">
    <property type="entry name" value="WH_DNA-bd_sf"/>
</dbReference>
<evidence type="ECO:0000256" key="3">
    <source>
        <dbReference type="ARBA" id="ARBA00022833"/>
    </source>
</evidence>
<keyword evidence="3 7" id="KW-0862">Zinc</keyword>
<evidence type="ECO:0000313" key="8">
    <source>
        <dbReference type="EMBL" id="OFV71013.1"/>
    </source>
</evidence>
<feature type="binding site" evidence="7">
    <location>
        <position position="94"/>
    </location>
    <ligand>
        <name>Zn(2+)</name>
        <dbReference type="ChEBI" id="CHEBI:29105"/>
    </ligand>
</feature>
<keyword evidence="6" id="KW-0804">Transcription</keyword>
<dbReference type="PANTHER" id="PTHR33202:SF7">
    <property type="entry name" value="FERRIC UPTAKE REGULATION PROTEIN"/>
    <property type="match status" value="1"/>
</dbReference>
<dbReference type="Gene3D" id="1.10.10.10">
    <property type="entry name" value="Winged helix-like DNA-binding domain superfamily/Winged helix DNA-binding domain"/>
    <property type="match status" value="1"/>
</dbReference>
<evidence type="ECO:0000313" key="9">
    <source>
        <dbReference type="EMBL" id="TYC84269.1"/>
    </source>
</evidence>
<sequence>MGKPSYYKTKQQDTILKYLISKKNQHITVTMIAEFLEKQGTPVGVTTIYRHLDKLVEQGELQKYIIDGVTSACFQYIGDEAHCHEHFHLKCENCGTLIHLECGYMNDLYTHVLKHHAFDINSFKTVFYGLCKGCSDKKNHTEAL</sequence>
<dbReference type="RefSeq" id="WP_070370907.1">
    <property type="nucleotide sequence ID" value="NZ_JAYFRG010000080.1"/>
</dbReference>
<dbReference type="Pfam" id="PF01475">
    <property type="entry name" value="FUR"/>
    <property type="match status" value="1"/>
</dbReference>
<evidence type="ECO:0000256" key="2">
    <source>
        <dbReference type="ARBA" id="ARBA00022491"/>
    </source>
</evidence>
<dbReference type="Proteomes" id="UP000322619">
    <property type="component" value="Unassembled WGS sequence"/>
</dbReference>
<comment type="cofactor">
    <cofactor evidence="7">
        <name>Zn(2+)</name>
        <dbReference type="ChEBI" id="CHEBI:29105"/>
    </cofactor>
    <text evidence="7">Binds 1 zinc ion per subunit.</text>
</comment>
<evidence type="ECO:0000256" key="4">
    <source>
        <dbReference type="ARBA" id="ARBA00023015"/>
    </source>
</evidence>
<dbReference type="InterPro" id="IPR036388">
    <property type="entry name" value="WH-like_DNA-bd_sf"/>
</dbReference>
<dbReference type="EMBL" id="VSLA01000026">
    <property type="protein sequence ID" value="TYC84269.1"/>
    <property type="molecule type" value="Genomic_DNA"/>
</dbReference>
<evidence type="ECO:0000313" key="11">
    <source>
        <dbReference type="Proteomes" id="UP000322619"/>
    </source>
</evidence>
<keyword evidence="7" id="KW-0479">Metal-binding</keyword>
<gene>
    <name evidence="8" type="primary">perR_1</name>
    <name evidence="8" type="ORF">ACWI_15990</name>
    <name evidence="9" type="ORF">FXB42_13165</name>
</gene>
<keyword evidence="5" id="KW-0238">DNA-binding</keyword>
<evidence type="ECO:0000313" key="10">
    <source>
        <dbReference type="Proteomes" id="UP000176244"/>
    </source>
</evidence>
<dbReference type="Gene3D" id="3.30.1490.190">
    <property type="match status" value="1"/>
</dbReference>
<dbReference type="EMBL" id="LKEU01000027">
    <property type="protein sequence ID" value="OFV71013.1"/>
    <property type="molecule type" value="Genomic_DNA"/>
</dbReference>
<name>A0A1F2PI55_9FIRM</name>
<feature type="binding site" evidence="7">
    <location>
        <position position="91"/>
    </location>
    <ligand>
        <name>Zn(2+)</name>
        <dbReference type="ChEBI" id="CHEBI:29105"/>
    </ligand>
</feature>
<dbReference type="GO" id="GO:1900376">
    <property type="term" value="P:regulation of secondary metabolite biosynthetic process"/>
    <property type="evidence" value="ECO:0007669"/>
    <property type="project" value="TreeGrafter"/>
</dbReference>
<accession>A0A1F2PI55</accession>
<dbReference type="InterPro" id="IPR043135">
    <property type="entry name" value="Fur_C"/>
</dbReference>
<evidence type="ECO:0000256" key="1">
    <source>
        <dbReference type="ARBA" id="ARBA00007957"/>
    </source>
</evidence>
<dbReference type="GO" id="GO:0045892">
    <property type="term" value="P:negative regulation of DNA-templated transcription"/>
    <property type="evidence" value="ECO:0007669"/>
    <property type="project" value="TreeGrafter"/>
</dbReference>
<dbReference type="SUPFAM" id="SSF46785">
    <property type="entry name" value="Winged helix' DNA-binding domain"/>
    <property type="match status" value="1"/>
</dbReference>
<feature type="binding site" evidence="7">
    <location>
        <position position="134"/>
    </location>
    <ligand>
        <name>Zn(2+)</name>
        <dbReference type="ChEBI" id="CHEBI:29105"/>
    </ligand>
</feature>
<comment type="similarity">
    <text evidence="1">Belongs to the Fur family.</text>
</comment>
<protein>
    <submittedName>
        <fullName evidence="8">Peroxide-responsive repressor PerR</fullName>
    </submittedName>
    <submittedName>
        <fullName evidence="9">Transcriptional repressor</fullName>
    </submittedName>
</protein>
<dbReference type="InterPro" id="IPR002481">
    <property type="entry name" value="FUR"/>
</dbReference>
<reference evidence="9 11" key="2">
    <citation type="submission" date="2019-08" db="EMBL/GenBank/DDBJ databases">
        <title>Isolation and enrichment of carboxydotrophic bacteria from anaerobic sludge for the production of bio-based chemicals from syngas.</title>
        <authorList>
            <person name="Antares A.L."/>
            <person name="Moreira J."/>
            <person name="Diender M."/>
            <person name="Parshina S.N."/>
            <person name="Stams A.J.M."/>
            <person name="Alves M."/>
            <person name="Alves J.I."/>
            <person name="Sousa D.Z."/>
        </authorList>
    </citation>
    <scope>NUCLEOTIDE SEQUENCE [LARGE SCALE GENOMIC DNA]</scope>
    <source>
        <strain evidence="9 11">JM</strain>
    </source>
</reference>
<dbReference type="STRING" id="52694.ACWI_15990"/>
<evidence type="ECO:0000256" key="5">
    <source>
        <dbReference type="ARBA" id="ARBA00023125"/>
    </source>
</evidence>
<keyword evidence="2" id="KW-0678">Repressor</keyword>
<dbReference type="GO" id="GO:0003700">
    <property type="term" value="F:DNA-binding transcription factor activity"/>
    <property type="evidence" value="ECO:0007669"/>
    <property type="project" value="InterPro"/>
</dbReference>
<comment type="caution">
    <text evidence="8">The sequence shown here is derived from an EMBL/GenBank/DDBJ whole genome shotgun (WGS) entry which is preliminary data.</text>
</comment>
<dbReference type="GO" id="GO:0008270">
    <property type="term" value="F:zinc ion binding"/>
    <property type="evidence" value="ECO:0007669"/>
    <property type="project" value="TreeGrafter"/>
</dbReference>
<dbReference type="Proteomes" id="UP000176244">
    <property type="component" value="Unassembled WGS sequence"/>
</dbReference>
<dbReference type="CDD" id="cd07153">
    <property type="entry name" value="Fur_like"/>
    <property type="match status" value="1"/>
</dbReference>
<evidence type="ECO:0000256" key="7">
    <source>
        <dbReference type="PIRSR" id="PIRSR602481-1"/>
    </source>
</evidence>